<dbReference type="EMBL" id="LT934112">
    <property type="protein sequence ID" value="VAH23690.1"/>
    <property type="molecule type" value="Genomic_DNA"/>
</dbReference>
<dbReference type="SUPFAM" id="SSF57850">
    <property type="entry name" value="RING/U-box"/>
    <property type="match status" value="1"/>
</dbReference>
<dbReference type="AlphaFoldDB" id="A0A9R0VCH6"/>
<gene>
    <name evidence="7" type="ORF">TRITD_1Bv1G223690</name>
</gene>
<organism evidence="7 8">
    <name type="scientific">Triticum turgidum subsp. durum</name>
    <name type="common">Durum wheat</name>
    <name type="synonym">Triticum durum</name>
    <dbReference type="NCBI Taxonomy" id="4567"/>
    <lineage>
        <taxon>Eukaryota</taxon>
        <taxon>Viridiplantae</taxon>
        <taxon>Streptophyta</taxon>
        <taxon>Embryophyta</taxon>
        <taxon>Tracheophyta</taxon>
        <taxon>Spermatophyta</taxon>
        <taxon>Magnoliopsida</taxon>
        <taxon>Liliopsida</taxon>
        <taxon>Poales</taxon>
        <taxon>Poaceae</taxon>
        <taxon>BOP clade</taxon>
        <taxon>Pooideae</taxon>
        <taxon>Triticodae</taxon>
        <taxon>Triticeae</taxon>
        <taxon>Triticinae</taxon>
        <taxon>Triticum</taxon>
    </lineage>
</organism>
<dbReference type="Pfam" id="PF12906">
    <property type="entry name" value="RINGv"/>
    <property type="match status" value="1"/>
</dbReference>
<reference evidence="7 8" key="1">
    <citation type="submission" date="2017-09" db="EMBL/GenBank/DDBJ databases">
        <authorList>
            <consortium name="International Durum Wheat Genome Sequencing Consortium (IDWGSC)"/>
            <person name="Milanesi L."/>
        </authorList>
    </citation>
    <scope>NUCLEOTIDE SEQUENCE [LARGE SCALE GENOMIC DNA]</scope>
    <source>
        <strain evidence="8">cv. Svevo</strain>
    </source>
</reference>
<dbReference type="PANTHER" id="PTHR13145:SF1">
    <property type="entry name" value="RING-CH-TYPE DOMAIN-CONTAINING PROTEIN"/>
    <property type="match status" value="1"/>
</dbReference>
<evidence type="ECO:0000259" key="6">
    <source>
        <dbReference type="PROSITE" id="PS51292"/>
    </source>
</evidence>
<evidence type="ECO:0000313" key="8">
    <source>
        <dbReference type="Proteomes" id="UP000324705"/>
    </source>
</evidence>
<feature type="transmembrane region" description="Helical" evidence="5">
    <location>
        <begin position="263"/>
        <end position="287"/>
    </location>
</feature>
<keyword evidence="5" id="KW-0472">Membrane</keyword>
<keyword evidence="2" id="KW-0863">Zinc-finger</keyword>
<feature type="transmembrane region" description="Helical" evidence="5">
    <location>
        <begin position="308"/>
        <end position="332"/>
    </location>
</feature>
<dbReference type="Pfam" id="PF23113">
    <property type="entry name" value="MARCHF6_C"/>
    <property type="match status" value="1"/>
</dbReference>
<feature type="transmembrane region" description="Helical" evidence="5">
    <location>
        <begin position="352"/>
        <end position="377"/>
    </location>
</feature>
<sequence length="757" mass="84611">MVVADASGGEEGARISPKGCQGEEEAEEQLCRICRLPAEAERPLRSPCACRGSIRFVHDECQLRWIAARGKPLCEVCNRGITTRLLYAADAPARLPVSEFMVGASDKLTGLLLLLVFAVCVAPEFSVYLAAVWAWRLALARSFAQARSLLSLRLSTASALAIFALCVAFARRFAPFAVAPFARWVARLETRRQGFRGFDGLQVLALLAVEAFLMVVIFDMALACILVFLPFSLGRIIHWCISCSNFSDVGEVNSYTSTGSALLIGYGLIISVGVTFPGLNTLWQYFTGERLMIANFIRRLHARFLRETAFFTTLASILLSAFIMYPLFFGWLLDIFTSKMFGATMSQRLELLFAPSFASASLHCFIGHIFLNLRLWLSVTLHKILRLGVACPCCHIHRNHIQEPFHKFYFKRALLYDVIFMAVVIFVPVQIAGQLAPELFPLDINCAAEGLSLWQAPRSYADPISRVFIVWFLMKGTSTVTYLESLVKMITRYSYATNVVLAWSTVAIYSSAVLIFPISLGRPLLLAITRLPVASGLESNDLLALVVGIGIILTIIAAARDSIAYMNGGRPRHLALKYSMIVFLWSIVIPFLNGLLVDLFLISPFVGPADGVSLTYIWALGFLFMRIWLKLVQQIRARPVLAYIIDERWVPTIVRWKADCLSWEISMFWFLQEVFMPIATRLLAALGVPYVLAKGVFPRFGYSVAVNSAVYRFAWLGSVGSCELCYLFKLLCVKLHDSIRDERYVIGKRLEDVPDDS</sequence>
<dbReference type="Gramene" id="TRITD1Bv1G223690.1">
    <property type="protein sequence ID" value="TRITD1Bv1G223690.1"/>
    <property type="gene ID" value="TRITD1Bv1G223690"/>
</dbReference>
<dbReference type="GO" id="GO:0036503">
    <property type="term" value="P:ERAD pathway"/>
    <property type="evidence" value="ECO:0007669"/>
    <property type="project" value="TreeGrafter"/>
</dbReference>
<feature type="transmembrane region" description="Helical" evidence="5">
    <location>
        <begin position="612"/>
        <end position="629"/>
    </location>
</feature>
<feature type="transmembrane region" description="Helical" evidence="5">
    <location>
        <begin position="464"/>
        <end position="483"/>
    </location>
</feature>
<dbReference type="InterPro" id="IPR056521">
    <property type="entry name" value="MARCHF6-like_C"/>
</dbReference>
<dbReference type="PROSITE" id="PS51292">
    <property type="entry name" value="ZF_RING_CH"/>
    <property type="match status" value="1"/>
</dbReference>
<keyword evidence="5" id="KW-0812">Transmembrane</keyword>
<dbReference type="InterPro" id="IPR013083">
    <property type="entry name" value="Znf_RING/FYVE/PHD"/>
</dbReference>
<feature type="transmembrane region" description="Helical" evidence="5">
    <location>
        <begin position="155"/>
        <end position="182"/>
    </location>
</feature>
<keyword evidence="1" id="KW-0479">Metal-binding</keyword>
<feature type="transmembrane region" description="Helical" evidence="5">
    <location>
        <begin position="414"/>
        <end position="433"/>
    </location>
</feature>
<feature type="transmembrane region" description="Helical" evidence="5">
    <location>
        <begin position="540"/>
        <end position="559"/>
    </location>
</feature>
<dbReference type="GO" id="GO:0008270">
    <property type="term" value="F:zinc ion binding"/>
    <property type="evidence" value="ECO:0007669"/>
    <property type="project" value="UniProtKB-KW"/>
</dbReference>
<evidence type="ECO:0000313" key="7">
    <source>
        <dbReference type="EMBL" id="VAH23690.1"/>
    </source>
</evidence>
<dbReference type="CDD" id="cd16702">
    <property type="entry name" value="RING_CH-C4HC3_MARCH6"/>
    <property type="match status" value="1"/>
</dbReference>
<dbReference type="PANTHER" id="PTHR13145">
    <property type="entry name" value="SSM4 PROTEIN"/>
    <property type="match status" value="1"/>
</dbReference>
<dbReference type="Proteomes" id="UP000324705">
    <property type="component" value="Chromosome 1B"/>
</dbReference>
<keyword evidence="3" id="KW-0862">Zinc</keyword>
<proteinExistence type="predicted"/>
<feature type="transmembrane region" description="Helical" evidence="5">
    <location>
        <begin position="203"/>
        <end position="229"/>
    </location>
</feature>
<feature type="transmembrane region" description="Helical" evidence="5">
    <location>
        <begin position="111"/>
        <end position="135"/>
    </location>
</feature>
<protein>
    <recommendedName>
        <fullName evidence="6">RING-CH-type domain-containing protein</fullName>
    </recommendedName>
</protein>
<dbReference type="InterPro" id="IPR011016">
    <property type="entry name" value="Znf_RING-CH"/>
</dbReference>
<keyword evidence="8" id="KW-1185">Reference proteome</keyword>
<keyword evidence="5" id="KW-1133">Transmembrane helix</keyword>
<dbReference type="GO" id="GO:0005789">
    <property type="term" value="C:endoplasmic reticulum membrane"/>
    <property type="evidence" value="ECO:0007669"/>
    <property type="project" value="TreeGrafter"/>
</dbReference>
<feature type="transmembrane region" description="Helical" evidence="5">
    <location>
        <begin position="495"/>
        <end position="520"/>
    </location>
</feature>
<evidence type="ECO:0000256" key="5">
    <source>
        <dbReference type="SAM" id="Phobius"/>
    </source>
</evidence>
<feature type="transmembrane region" description="Helical" evidence="5">
    <location>
        <begin position="580"/>
        <end position="606"/>
    </location>
</feature>
<accession>A0A9R0VCH6</accession>
<evidence type="ECO:0000256" key="3">
    <source>
        <dbReference type="ARBA" id="ARBA00022833"/>
    </source>
</evidence>
<feature type="domain" description="RING-CH-type" evidence="6">
    <location>
        <begin position="23"/>
        <end position="84"/>
    </location>
</feature>
<evidence type="ECO:0000256" key="2">
    <source>
        <dbReference type="ARBA" id="ARBA00022771"/>
    </source>
</evidence>
<evidence type="ECO:0000256" key="4">
    <source>
        <dbReference type="SAM" id="MobiDB-lite"/>
    </source>
</evidence>
<name>A0A9R0VCH6_TRITD</name>
<evidence type="ECO:0000256" key="1">
    <source>
        <dbReference type="ARBA" id="ARBA00022723"/>
    </source>
</evidence>
<dbReference type="SMART" id="SM00744">
    <property type="entry name" value="RINGv"/>
    <property type="match status" value="1"/>
</dbReference>
<dbReference type="OMA" id="KMITRYS"/>
<dbReference type="Gene3D" id="3.30.40.10">
    <property type="entry name" value="Zinc/RING finger domain, C3HC4 (zinc finger)"/>
    <property type="match status" value="1"/>
</dbReference>
<feature type="region of interest" description="Disordered" evidence="4">
    <location>
        <begin position="1"/>
        <end position="21"/>
    </location>
</feature>